<evidence type="ECO:0000313" key="2">
    <source>
        <dbReference type="EMBL" id="KAF7806408.1"/>
    </source>
</evidence>
<dbReference type="Proteomes" id="UP000634136">
    <property type="component" value="Unassembled WGS sequence"/>
</dbReference>
<accession>A0A834SLA1</accession>
<name>A0A834SLA1_9FABA</name>
<comment type="caution">
    <text evidence="2">The sequence shown here is derived from an EMBL/GenBank/DDBJ whole genome shotgun (WGS) entry which is preliminary data.</text>
</comment>
<dbReference type="InterPro" id="IPR025659">
    <property type="entry name" value="Tubby-like_C"/>
</dbReference>
<dbReference type="InterPro" id="IPR007612">
    <property type="entry name" value="LOR"/>
</dbReference>
<dbReference type="InterPro" id="IPR038595">
    <property type="entry name" value="LOR_sf"/>
</dbReference>
<gene>
    <name evidence="2" type="ORF">G2W53_038569</name>
</gene>
<dbReference type="Gene3D" id="2.40.160.200">
    <property type="entry name" value="LURP1-related"/>
    <property type="match status" value="1"/>
</dbReference>
<sequence>MRKRVVIVDEKFSFAEETKLTVHKTSLFFEGDGFIAYAPTGDLLFRFDSYGPDSQPKDQLLLLDASGTCLLTLLRKAC</sequence>
<protein>
    <submittedName>
        <fullName evidence="2">Protein LURP-one-related 5-like</fullName>
    </submittedName>
</protein>
<evidence type="ECO:0000256" key="1">
    <source>
        <dbReference type="ARBA" id="ARBA00005437"/>
    </source>
</evidence>
<dbReference type="EMBL" id="JAAIUW010000012">
    <property type="protein sequence ID" value="KAF7806408.1"/>
    <property type="molecule type" value="Genomic_DNA"/>
</dbReference>
<dbReference type="Pfam" id="PF04525">
    <property type="entry name" value="LOR"/>
    <property type="match status" value="1"/>
</dbReference>
<dbReference type="OrthoDB" id="677463at2759"/>
<reference evidence="2" key="1">
    <citation type="submission" date="2020-09" db="EMBL/GenBank/DDBJ databases">
        <title>Genome-Enabled Discovery of Anthraquinone Biosynthesis in Senna tora.</title>
        <authorList>
            <person name="Kang S.-H."/>
            <person name="Pandey R.P."/>
            <person name="Lee C.-M."/>
            <person name="Sim J.-S."/>
            <person name="Jeong J.-T."/>
            <person name="Choi B.-S."/>
            <person name="Jung M."/>
            <person name="Ginzburg D."/>
            <person name="Zhao K."/>
            <person name="Won S.Y."/>
            <person name="Oh T.-J."/>
            <person name="Yu Y."/>
            <person name="Kim N.-H."/>
            <person name="Lee O.R."/>
            <person name="Lee T.-H."/>
            <person name="Bashyal P."/>
            <person name="Kim T.-S."/>
            <person name="Lee W.-H."/>
            <person name="Kawkins C."/>
            <person name="Kim C.-K."/>
            <person name="Kim J.S."/>
            <person name="Ahn B.O."/>
            <person name="Rhee S.Y."/>
            <person name="Sohng J.K."/>
        </authorList>
    </citation>
    <scope>NUCLEOTIDE SEQUENCE</scope>
    <source>
        <tissue evidence="2">Leaf</tissue>
    </source>
</reference>
<organism evidence="2 3">
    <name type="scientific">Senna tora</name>
    <dbReference type="NCBI Taxonomy" id="362788"/>
    <lineage>
        <taxon>Eukaryota</taxon>
        <taxon>Viridiplantae</taxon>
        <taxon>Streptophyta</taxon>
        <taxon>Embryophyta</taxon>
        <taxon>Tracheophyta</taxon>
        <taxon>Spermatophyta</taxon>
        <taxon>Magnoliopsida</taxon>
        <taxon>eudicotyledons</taxon>
        <taxon>Gunneridae</taxon>
        <taxon>Pentapetalae</taxon>
        <taxon>rosids</taxon>
        <taxon>fabids</taxon>
        <taxon>Fabales</taxon>
        <taxon>Fabaceae</taxon>
        <taxon>Caesalpinioideae</taxon>
        <taxon>Cassia clade</taxon>
        <taxon>Senna</taxon>
    </lineage>
</organism>
<keyword evidence="3" id="KW-1185">Reference proteome</keyword>
<dbReference type="AlphaFoldDB" id="A0A834SLA1"/>
<proteinExistence type="inferred from homology"/>
<evidence type="ECO:0000313" key="3">
    <source>
        <dbReference type="Proteomes" id="UP000634136"/>
    </source>
</evidence>
<dbReference type="SUPFAM" id="SSF54518">
    <property type="entry name" value="Tubby C-terminal domain-like"/>
    <property type="match status" value="1"/>
</dbReference>
<comment type="similarity">
    <text evidence="1">Belongs to the LOR family.</text>
</comment>